<gene>
    <name evidence="4" type="ORF">FC31_GL000984</name>
    <name evidence="3" type="ORF">HMPREF0494_1575</name>
</gene>
<dbReference type="eggNOG" id="COG1434">
    <property type="taxonomic scope" value="Bacteria"/>
</dbReference>
<dbReference type="InterPro" id="IPR051599">
    <property type="entry name" value="Cell_Envelope_Assoc"/>
</dbReference>
<evidence type="ECO:0000313" key="4">
    <source>
        <dbReference type="EMBL" id="KRK57894.1"/>
    </source>
</evidence>
<feature type="transmembrane region" description="Helical" evidence="1">
    <location>
        <begin position="40"/>
        <end position="60"/>
    </location>
</feature>
<evidence type="ECO:0000313" key="5">
    <source>
        <dbReference type="Proteomes" id="UP000003675"/>
    </source>
</evidence>
<keyword evidence="1" id="KW-0812">Transmembrane</keyword>
<dbReference type="InterPro" id="IPR003848">
    <property type="entry name" value="DUF218"/>
</dbReference>
<feature type="transmembrane region" description="Helical" evidence="1">
    <location>
        <begin position="6"/>
        <end position="28"/>
    </location>
</feature>
<evidence type="ECO:0000259" key="2">
    <source>
        <dbReference type="Pfam" id="PF02698"/>
    </source>
</evidence>
<dbReference type="EMBL" id="ACLL01000045">
    <property type="protein sequence ID" value="EEW53229.1"/>
    <property type="molecule type" value="Genomic_DNA"/>
</dbReference>
<dbReference type="PANTHER" id="PTHR30336">
    <property type="entry name" value="INNER MEMBRANE PROTEIN, PROBABLE PERMEASE"/>
    <property type="match status" value="1"/>
</dbReference>
<dbReference type="InterPro" id="IPR014729">
    <property type="entry name" value="Rossmann-like_a/b/a_fold"/>
</dbReference>
<dbReference type="STRING" id="525309.HMPREF0494_1575"/>
<evidence type="ECO:0000313" key="3">
    <source>
        <dbReference type="EMBL" id="EEW53229.1"/>
    </source>
</evidence>
<dbReference type="HOGENOM" id="CLU_051474_2_2_9"/>
<proteinExistence type="predicted"/>
<dbReference type="PROSITE" id="PS51257">
    <property type="entry name" value="PROKAR_LIPOPROTEIN"/>
    <property type="match status" value="1"/>
</dbReference>
<dbReference type="PANTHER" id="PTHR30336:SF4">
    <property type="entry name" value="ENVELOPE BIOGENESIS FACTOR ELYC"/>
    <property type="match status" value="1"/>
</dbReference>
<dbReference type="Pfam" id="PF02698">
    <property type="entry name" value="DUF218"/>
    <property type="match status" value="1"/>
</dbReference>
<dbReference type="GO" id="GO:0000270">
    <property type="term" value="P:peptidoglycan metabolic process"/>
    <property type="evidence" value="ECO:0007669"/>
    <property type="project" value="TreeGrafter"/>
</dbReference>
<dbReference type="AlphaFoldDB" id="C8P8D1"/>
<dbReference type="Gene3D" id="3.40.50.620">
    <property type="entry name" value="HUPs"/>
    <property type="match status" value="1"/>
</dbReference>
<name>C8P8D1_9LACO</name>
<keyword evidence="1" id="KW-0472">Membrane</keyword>
<evidence type="ECO:0000313" key="6">
    <source>
        <dbReference type="Proteomes" id="UP000051883"/>
    </source>
</evidence>
<comment type="caution">
    <text evidence="3">The sequence shown here is derived from an EMBL/GenBank/DDBJ whole genome shotgun (WGS) entry which is preliminary data.</text>
</comment>
<feature type="domain" description="DUF218" evidence="2">
    <location>
        <begin position="109"/>
        <end position="247"/>
    </location>
</feature>
<keyword evidence="1" id="KW-1133">Transmembrane helix</keyword>
<organism evidence="3 5">
    <name type="scientific">Limosilactobacillus antri DSM 16041</name>
    <dbReference type="NCBI Taxonomy" id="525309"/>
    <lineage>
        <taxon>Bacteria</taxon>
        <taxon>Bacillati</taxon>
        <taxon>Bacillota</taxon>
        <taxon>Bacilli</taxon>
        <taxon>Lactobacillales</taxon>
        <taxon>Lactobacillaceae</taxon>
        <taxon>Limosilactobacillus</taxon>
    </lineage>
</organism>
<dbReference type="GO" id="GO:0005886">
    <property type="term" value="C:plasma membrane"/>
    <property type="evidence" value="ECO:0007669"/>
    <property type="project" value="TreeGrafter"/>
</dbReference>
<accession>C8P8D1</accession>
<feature type="transmembrane region" description="Helical" evidence="1">
    <location>
        <begin position="72"/>
        <end position="99"/>
    </location>
</feature>
<reference evidence="4 6" key="2">
    <citation type="journal article" date="2015" name="Genome Announc.">
        <title>Expanding the biotechnology potential of lactobacilli through comparative genomics of 213 strains and associated genera.</title>
        <authorList>
            <person name="Sun Z."/>
            <person name="Harris H.M."/>
            <person name="McCann A."/>
            <person name="Guo C."/>
            <person name="Argimon S."/>
            <person name="Zhang W."/>
            <person name="Yang X."/>
            <person name="Jeffery I.B."/>
            <person name="Cooney J.C."/>
            <person name="Kagawa T.F."/>
            <person name="Liu W."/>
            <person name="Song Y."/>
            <person name="Salvetti E."/>
            <person name="Wrobel A."/>
            <person name="Rasinkangas P."/>
            <person name="Parkhill J."/>
            <person name="Rea M.C."/>
            <person name="O'Sullivan O."/>
            <person name="Ritari J."/>
            <person name="Douillard F.P."/>
            <person name="Paul Ross R."/>
            <person name="Yang R."/>
            <person name="Briner A.E."/>
            <person name="Felis G.E."/>
            <person name="de Vos W.M."/>
            <person name="Barrangou R."/>
            <person name="Klaenhammer T.R."/>
            <person name="Caufield P.W."/>
            <person name="Cui Y."/>
            <person name="Zhang H."/>
            <person name="O'Toole P.W."/>
        </authorList>
    </citation>
    <scope>NUCLEOTIDE SEQUENCE [LARGE SCALE GENOMIC DNA]</scope>
    <source>
        <strain evidence="4 6">DSM 16041</strain>
    </source>
</reference>
<dbReference type="Proteomes" id="UP000003675">
    <property type="component" value="Unassembled WGS sequence"/>
</dbReference>
<sequence>MVMKLIMFLLMTVLTAACWGTTIYLVLIRRFKNKAASLAANRWTLILQGLNLLICLPGLLGSQPENRAGMIWQLWLLTTVTAGLATVGLLIFSLAVGLLSWRLHPHHADYLIVLGAGLAQGKVPPVLAARLTRAAQFWQRQPTVTIVVSGGRVHGDQVTEAAAMAAFLLECGLPPEKLLQESQARNTWQNLAYSQRLITQHWSGTGQPRVVVVTSSFHVPRAWIYSRQLGQRYQFLPAPTPWHYLPLALVRDYLGILRDHRWVAGLLLLLALLLGELI</sequence>
<dbReference type="EMBL" id="AZDK01000024">
    <property type="protein sequence ID" value="KRK57894.1"/>
    <property type="molecule type" value="Genomic_DNA"/>
</dbReference>
<protein>
    <recommendedName>
        <fullName evidence="2">DUF218 domain-containing protein</fullName>
    </recommendedName>
</protein>
<dbReference type="Proteomes" id="UP000051883">
    <property type="component" value="Unassembled WGS sequence"/>
</dbReference>
<keyword evidence="6" id="KW-1185">Reference proteome</keyword>
<dbReference type="CDD" id="cd06259">
    <property type="entry name" value="YdcF-like"/>
    <property type="match status" value="1"/>
</dbReference>
<evidence type="ECO:0000256" key="1">
    <source>
        <dbReference type="SAM" id="Phobius"/>
    </source>
</evidence>
<reference evidence="3 5" key="1">
    <citation type="submission" date="2009-09" db="EMBL/GenBank/DDBJ databases">
        <authorList>
            <person name="Qin X."/>
            <person name="Bachman B."/>
            <person name="Battles P."/>
            <person name="Bell A."/>
            <person name="Bess C."/>
            <person name="Bickham C."/>
            <person name="Chaboub L."/>
            <person name="Chen D."/>
            <person name="Coyle M."/>
            <person name="Deiros D.R."/>
            <person name="Dinh H."/>
            <person name="Forbes L."/>
            <person name="Fowler G."/>
            <person name="Francisco L."/>
            <person name="Fu Q."/>
            <person name="Gubbala S."/>
            <person name="Hale W."/>
            <person name="Han Y."/>
            <person name="Hemphill L."/>
            <person name="Highlander S.K."/>
            <person name="Hirani K."/>
            <person name="Hogues M."/>
            <person name="Jackson L."/>
            <person name="Jakkamsetti A."/>
            <person name="Javaid M."/>
            <person name="Jiang H."/>
            <person name="Korchina V."/>
            <person name="Kovar C."/>
            <person name="Lara F."/>
            <person name="Lee S."/>
            <person name="Mata R."/>
            <person name="Mathew T."/>
            <person name="Moen C."/>
            <person name="Morales K."/>
            <person name="Munidasa M."/>
            <person name="Nazareth L."/>
            <person name="Ngo R."/>
            <person name="Nguyen L."/>
            <person name="Okwuonu G."/>
            <person name="Ongeri F."/>
            <person name="Patil S."/>
            <person name="Petrosino J."/>
            <person name="Pham C."/>
            <person name="Pham P."/>
            <person name="Pu L.-L."/>
            <person name="Puazo M."/>
            <person name="Raj R."/>
            <person name="Reid J."/>
            <person name="Rouhana J."/>
            <person name="Saada N."/>
            <person name="Shang Y."/>
            <person name="Simmons D."/>
            <person name="Thornton R."/>
            <person name="Warren J."/>
            <person name="Weissenberger G."/>
            <person name="Zhang J."/>
            <person name="Zhang L."/>
            <person name="Zhou C."/>
            <person name="Zhu D."/>
            <person name="Muzny D."/>
            <person name="Worley K."/>
            <person name="Gibbs R."/>
        </authorList>
    </citation>
    <scope>NUCLEOTIDE SEQUENCE [LARGE SCALE GENOMIC DNA]</scope>
    <source>
        <strain evidence="3 5">DSM 16041</strain>
    </source>
</reference>
<dbReference type="GO" id="GO:0043164">
    <property type="term" value="P:Gram-negative-bacterium-type cell wall biogenesis"/>
    <property type="evidence" value="ECO:0007669"/>
    <property type="project" value="TreeGrafter"/>
</dbReference>
<dbReference type="PATRIC" id="fig|525309.8.peg.994"/>